<dbReference type="GO" id="GO:0004075">
    <property type="term" value="F:biotin carboxylase activity"/>
    <property type="evidence" value="ECO:0007669"/>
    <property type="project" value="UniProtKB-EC"/>
</dbReference>
<dbReference type="PANTHER" id="PTHR18866:SF33">
    <property type="entry name" value="METHYLCROTONOYL-COA CARBOXYLASE SUBUNIT ALPHA, MITOCHONDRIAL-RELATED"/>
    <property type="match status" value="1"/>
</dbReference>
<dbReference type="FunFam" id="3.40.50.20:FF:000010">
    <property type="entry name" value="Propionyl-CoA carboxylase subunit alpha"/>
    <property type="match status" value="1"/>
</dbReference>
<evidence type="ECO:0000256" key="12">
    <source>
        <dbReference type="PROSITE-ProRule" id="PRU00409"/>
    </source>
</evidence>
<dbReference type="SMART" id="SM00878">
    <property type="entry name" value="Biotin_carb_C"/>
    <property type="match status" value="1"/>
</dbReference>
<feature type="domain" description="ATP-grasp" evidence="14">
    <location>
        <begin position="120"/>
        <end position="314"/>
    </location>
</feature>
<feature type="domain" description="Lipoyl-binding" evidence="13">
    <location>
        <begin position="551"/>
        <end position="631"/>
    </location>
</feature>
<gene>
    <name evidence="16" type="ORF">IAG44_26070</name>
</gene>
<dbReference type="CDD" id="cd06850">
    <property type="entry name" value="biotinyl_domain"/>
    <property type="match status" value="1"/>
</dbReference>
<evidence type="ECO:0000256" key="6">
    <source>
        <dbReference type="ARBA" id="ARBA00023267"/>
    </source>
</evidence>
<dbReference type="InterPro" id="IPR011761">
    <property type="entry name" value="ATP-grasp"/>
</dbReference>
<evidence type="ECO:0000256" key="4">
    <source>
        <dbReference type="ARBA" id="ARBA00022741"/>
    </source>
</evidence>
<accession>A0A7H0IID3</accession>
<dbReference type="PROSITE" id="PS50979">
    <property type="entry name" value="BC"/>
    <property type="match status" value="1"/>
</dbReference>
<dbReference type="Gene3D" id="3.30.470.20">
    <property type="entry name" value="ATP-grasp fold, B domain"/>
    <property type="match status" value="1"/>
</dbReference>
<dbReference type="PANTHER" id="PTHR18866">
    <property type="entry name" value="CARBOXYLASE:PYRUVATE/ACETYL-COA/PROPIONYL-COA CARBOXYLASE"/>
    <property type="match status" value="1"/>
</dbReference>
<feature type="domain" description="Biotin carboxylation" evidence="15">
    <location>
        <begin position="1"/>
        <end position="443"/>
    </location>
</feature>
<dbReference type="EC" id="6.3.4.14" evidence="2"/>
<organism evidence="16 17">
    <name type="scientific">Streptomyces roseirectus</name>
    <dbReference type="NCBI Taxonomy" id="2768066"/>
    <lineage>
        <taxon>Bacteria</taxon>
        <taxon>Bacillati</taxon>
        <taxon>Actinomycetota</taxon>
        <taxon>Actinomycetes</taxon>
        <taxon>Kitasatosporales</taxon>
        <taxon>Streptomycetaceae</taxon>
        <taxon>Streptomyces</taxon>
    </lineage>
</organism>
<evidence type="ECO:0000259" key="15">
    <source>
        <dbReference type="PROSITE" id="PS50979"/>
    </source>
</evidence>
<dbReference type="InterPro" id="IPR011053">
    <property type="entry name" value="Single_hybrid_motif"/>
</dbReference>
<dbReference type="Pfam" id="PF02786">
    <property type="entry name" value="CPSase_L_D2"/>
    <property type="match status" value="1"/>
</dbReference>
<dbReference type="KEGG" id="sroi:IAG44_26070"/>
<dbReference type="SUPFAM" id="SSF51246">
    <property type="entry name" value="Rudiment single hybrid motif"/>
    <property type="match status" value="1"/>
</dbReference>
<evidence type="ECO:0000256" key="3">
    <source>
        <dbReference type="ARBA" id="ARBA00022598"/>
    </source>
</evidence>
<dbReference type="SUPFAM" id="SSF52440">
    <property type="entry name" value="PreATP-grasp domain"/>
    <property type="match status" value="1"/>
</dbReference>
<keyword evidence="17" id="KW-1185">Reference proteome</keyword>
<keyword evidence="6" id="KW-0092">Biotin</keyword>
<evidence type="ECO:0000256" key="11">
    <source>
        <dbReference type="ARBA" id="ARBA00074050"/>
    </source>
</evidence>
<dbReference type="GO" id="GO:0005524">
    <property type="term" value="F:ATP binding"/>
    <property type="evidence" value="ECO:0007669"/>
    <property type="project" value="UniProtKB-UniRule"/>
</dbReference>
<evidence type="ECO:0000259" key="13">
    <source>
        <dbReference type="PROSITE" id="PS50968"/>
    </source>
</evidence>
<dbReference type="FunFam" id="3.30.470.20:FF:000028">
    <property type="entry name" value="Methylcrotonoyl-CoA carboxylase subunit alpha, mitochondrial"/>
    <property type="match status" value="1"/>
</dbReference>
<dbReference type="Pfam" id="PF00289">
    <property type="entry name" value="Biotin_carb_N"/>
    <property type="match status" value="1"/>
</dbReference>
<evidence type="ECO:0000256" key="7">
    <source>
        <dbReference type="ARBA" id="ARBA00046317"/>
    </source>
</evidence>
<dbReference type="PROSITE" id="PS00867">
    <property type="entry name" value="CPSASE_2"/>
    <property type="match status" value="1"/>
</dbReference>
<dbReference type="InterPro" id="IPR011764">
    <property type="entry name" value="Biotin_carboxylation_dom"/>
</dbReference>
<dbReference type="Pfam" id="PF02785">
    <property type="entry name" value="Biotin_carb_C"/>
    <property type="match status" value="1"/>
</dbReference>
<evidence type="ECO:0000259" key="14">
    <source>
        <dbReference type="PROSITE" id="PS50975"/>
    </source>
</evidence>
<dbReference type="Pfam" id="PF21139">
    <property type="entry name" value="BT_MCC_alpha"/>
    <property type="match status" value="1"/>
</dbReference>
<dbReference type="GO" id="GO:0046872">
    <property type="term" value="F:metal ion binding"/>
    <property type="evidence" value="ECO:0007669"/>
    <property type="project" value="InterPro"/>
</dbReference>
<evidence type="ECO:0000256" key="2">
    <source>
        <dbReference type="ARBA" id="ARBA00013263"/>
    </source>
</evidence>
<dbReference type="SUPFAM" id="SSF51230">
    <property type="entry name" value="Single hybrid motif"/>
    <property type="match status" value="1"/>
</dbReference>
<dbReference type="PROSITE" id="PS50975">
    <property type="entry name" value="ATP_GRASP"/>
    <property type="match status" value="1"/>
</dbReference>
<dbReference type="InterPro" id="IPR005481">
    <property type="entry name" value="BC-like_N"/>
</dbReference>
<dbReference type="Pfam" id="PF00364">
    <property type="entry name" value="Biotin_lipoyl"/>
    <property type="match status" value="1"/>
</dbReference>
<dbReference type="PROSITE" id="PS00188">
    <property type="entry name" value="BIOTIN"/>
    <property type="match status" value="1"/>
</dbReference>
<evidence type="ECO:0000256" key="8">
    <source>
        <dbReference type="ARBA" id="ARBA00048501"/>
    </source>
</evidence>
<keyword evidence="4 12" id="KW-0547">Nucleotide-binding</keyword>
<dbReference type="FunFam" id="2.40.50.100:FF:000003">
    <property type="entry name" value="Acetyl-CoA carboxylase biotin carboxyl carrier protein"/>
    <property type="match status" value="1"/>
</dbReference>
<reference evidence="16 17" key="1">
    <citation type="submission" date="2020-08" db="EMBL/GenBank/DDBJ databases">
        <title>A novel species.</title>
        <authorList>
            <person name="Gao J."/>
        </authorList>
    </citation>
    <scope>NUCLEOTIDE SEQUENCE [LARGE SCALE GENOMIC DNA]</scope>
    <source>
        <strain evidence="16 17">CRXT-G-22</strain>
    </source>
</reference>
<evidence type="ECO:0000313" key="17">
    <source>
        <dbReference type="Proteomes" id="UP000516052"/>
    </source>
</evidence>
<dbReference type="Proteomes" id="UP000516052">
    <property type="component" value="Chromosome"/>
</dbReference>
<evidence type="ECO:0000256" key="9">
    <source>
        <dbReference type="ARBA" id="ARBA00053351"/>
    </source>
</evidence>
<comment type="function">
    <text evidence="9">Component of a biotin-dependent acyl-CoA carboxylase complex. This subunit catalyzes the ATP-dependent carboxylation of the biotin carried by the biotin carboxyl carrier (BCC) domain, resulting in the formation of carboxyl biotin. When associated with the beta1 subunit AccD1, is involved in branched amino-acid catabolism with methylcrotonyl coenzyme A as the substrate.</text>
</comment>
<dbReference type="AlphaFoldDB" id="A0A7H0IID3"/>
<evidence type="ECO:0000256" key="5">
    <source>
        <dbReference type="ARBA" id="ARBA00022840"/>
    </source>
</evidence>
<dbReference type="PROSITE" id="PS50968">
    <property type="entry name" value="BIOTINYL_LIPOYL"/>
    <property type="match status" value="1"/>
</dbReference>
<dbReference type="SUPFAM" id="SSF56059">
    <property type="entry name" value="Glutathione synthetase ATP-binding domain-like"/>
    <property type="match status" value="1"/>
</dbReference>
<proteinExistence type="predicted"/>
<name>A0A7H0IID3_9ACTN</name>
<comment type="cofactor">
    <cofactor evidence="1">
        <name>biotin</name>
        <dbReference type="ChEBI" id="CHEBI:57586"/>
    </cofactor>
</comment>
<dbReference type="InterPro" id="IPR005479">
    <property type="entry name" value="CPAse_ATP-bd"/>
</dbReference>
<evidence type="ECO:0000256" key="1">
    <source>
        <dbReference type="ARBA" id="ARBA00001953"/>
    </source>
</evidence>
<dbReference type="InterPro" id="IPR000089">
    <property type="entry name" value="Biotin_lipoyl"/>
</dbReference>
<sequence>MFDTVLVANRGEIAVRVIRTLRALGVRSVAVYSDADADARHVREADTAVRLGPAPAAESYLSAERILEAAARTGAQAVHPGYGFLAENAAFARACAEAGLVFIGPPAEAIALMGDKIRAKETVEAAGVPVVPGGRDPQLADAARALGAPVLLKPSAGGGGKGMRLVRDLSALDDEIAAARREARASFGDDTLLVERWIDRPRHIEIQILADGHGGVVHLGERECSLQRRHQKVIEEAPSVFLDAAARAAMGEAAVQAARSCGYVGAGTVEFIVPGADASQYYFMEMNTRLQVEHPVTELVTGLDLVEWQLRVAAGEKLAFTQDDVALTGHAVEARICAEVPARGFLPSGGTVLRLREPEGDGVRTDSGLSEGTEVGSLYDPMLAKVVVYGPDRETALRKLRAALAETVTLGVQTNAGFLRRLLAHPAVVAGELDTGLVERVVDELVSDDVPEEVYEAAAAVRLDALTPHSDGWVDPFSVPSGWRMGGEPKPAAFHLAVRDPLAYTPRGTHTVTADQVCVTLDGLRHTFHRAGDWLGRDGDAWHVRDHDPVAASLTATTRAGADALTAPMPGTVTVVKVAQGDEVTAGQSLLVVEAMKMEHVIAAPHAGTVTELDVTPGTTVAMDQVLAVVTPFEEAPDA</sequence>
<dbReference type="InterPro" id="IPR005482">
    <property type="entry name" value="Biotin_COase_C"/>
</dbReference>
<dbReference type="InterPro" id="IPR011054">
    <property type="entry name" value="Rudment_hybrid_motif"/>
</dbReference>
<dbReference type="RefSeq" id="WP_187749501.1">
    <property type="nucleotide sequence ID" value="NZ_CP060828.1"/>
</dbReference>
<keyword evidence="5 12" id="KW-0067">ATP-binding</keyword>
<dbReference type="InterPro" id="IPR001882">
    <property type="entry name" value="Biotin_BS"/>
</dbReference>
<dbReference type="InterPro" id="IPR050856">
    <property type="entry name" value="Biotin_carboxylase_complex"/>
</dbReference>
<comment type="catalytic activity">
    <reaction evidence="8">
        <text>N(6)-biotinyl-L-lysyl-[protein] + hydrogencarbonate + ATP = N(6)-carboxybiotinyl-L-lysyl-[protein] + ADP + phosphate + H(+)</text>
        <dbReference type="Rhea" id="RHEA:13501"/>
        <dbReference type="Rhea" id="RHEA-COMP:10505"/>
        <dbReference type="Rhea" id="RHEA-COMP:10506"/>
        <dbReference type="ChEBI" id="CHEBI:15378"/>
        <dbReference type="ChEBI" id="CHEBI:17544"/>
        <dbReference type="ChEBI" id="CHEBI:30616"/>
        <dbReference type="ChEBI" id="CHEBI:43474"/>
        <dbReference type="ChEBI" id="CHEBI:83144"/>
        <dbReference type="ChEBI" id="CHEBI:83145"/>
        <dbReference type="ChEBI" id="CHEBI:456216"/>
        <dbReference type="EC" id="6.3.4.14"/>
    </reaction>
    <physiologicalReaction direction="left-to-right" evidence="8">
        <dbReference type="Rhea" id="RHEA:13502"/>
    </physiologicalReaction>
</comment>
<evidence type="ECO:0000256" key="10">
    <source>
        <dbReference type="ARBA" id="ARBA00065901"/>
    </source>
</evidence>
<dbReference type="InterPro" id="IPR048429">
    <property type="entry name" value="MCC_alpha_BT"/>
</dbReference>
<comment type="pathway">
    <text evidence="7">Amino-acid degradation; L-leucine degradation.</text>
</comment>
<comment type="subunit">
    <text evidence="10">The biotin-dependent acyl-CoA carboxylase complex is composed of AccA1, which contains the biotin carboxylase (BC) and biotin carboxyl carrier protein (BCCP) domains, and AccD1, which contains the carboxyl transferase (CT) domain. The AccA1/AccD1 complex forms a dodecamer.</text>
</comment>
<dbReference type="InterPro" id="IPR016185">
    <property type="entry name" value="PreATP-grasp_dom_sf"/>
</dbReference>
<dbReference type="Gene3D" id="2.40.50.100">
    <property type="match status" value="1"/>
</dbReference>
<evidence type="ECO:0000313" key="16">
    <source>
        <dbReference type="EMBL" id="QNP72549.1"/>
    </source>
</evidence>
<dbReference type="EMBL" id="CP060828">
    <property type="protein sequence ID" value="QNP72549.1"/>
    <property type="molecule type" value="Genomic_DNA"/>
</dbReference>
<keyword evidence="3" id="KW-0436">Ligase</keyword>
<protein>
    <recommendedName>
        <fullName evidence="11">Biotin-dependent 3-methylcrotonyl-coenzyme A carboxylase alpha1 subunit</fullName>
        <ecNumber evidence="2">6.3.4.14</ecNumber>
    </recommendedName>
</protein>